<protein>
    <recommendedName>
        <fullName evidence="4">ATP-binding protein</fullName>
    </recommendedName>
</protein>
<name>A0A853A0W9_9ACTN</name>
<keyword evidence="3" id="KW-1185">Reference proteome</keyword>
<dbReference type="RefSeq" id="WP_179816917.1">
    <property type="nucleotide sequence ID" value="NZ_JACBZD010000002.1"/>
</dbReference>
<comment type="caution">
    <text evidence="2">The sequence shown here is derived from an EMBL/GenBank/DDBJ whole genome shotgun (WGS) entry which is preliminary data.</text>
</comment>
<gene>
    <name evidence="2" type="ORF">FHU37_005048</name>
</gene>
<sequence length="129" mass="12623">MHRTLRSAALSTSMGAALAIGTAGVAAAAPGQSSPLALTPLADQAHELVADQDVESGLDAATTYGLAPLGDLALYPLAPTPVDPLENSLGTQVADFQPVSTEAVTAPVSDGLSLGELPLLGALLGGPAA</sequence>
<dbReference type="EMBL" id="JACBZD010000002">
    <property type="protein sequence ID" value="NYI08019.1"/>
    <property type="molecule type" value="Genomic_DNA"/>
</dbReference>
<evidence type="ECO:0008006" key="4">
    <source>
        <dbReference type="Google" id="ProtNLM"/>
    </source>
</evidence>
<feature type="chain" id="PRO_5032512288" description="ATP-binding protein" evidence="1">
    <location>
        <begin position="29"/>
        <end position="129"/>
    </location>
</feature>
<keyword evidence="1" id="KW-0732">Signal</keyword>
<evidence type="ECO:0000313" key="2">
    <source>
        <dbReference type="EMBL" id="NYI08019.1"/>
    </source>
</evidence>
<reference evidence="2 3" key="1">
    <citation type="submission" date="2020-07" db="EMBL/GenBank/DDBJ databases">
        <title>Sequencing the genomes of 1000 actinobacteria strains.</title>
        <authorList>
            <person name="Klenk H.-P."/>
        </authorList>
    </citation>
    <scope>NUCLEOTIDE SEQUENCE [LARGE SCALE GENOMIC DNA]</scope>
    <source>
        <strain evidence="2 3">DSM 42178</strain>
    </source>
</reference>
<evidence type="ECO:0000256" key="1">
    <source>
        <dbReference type="SAM" id="SignalP"/>
    </source>
</evidence>
<proteinExistence type="predicted"/>
<dbReference type="AlphaFoldDB" id="A0A853A0W9"/>
<accession>A0A853A0W9</accession>
<feature type="signal peptide" evidence="1">
    <location>
        <begin position="1"/>
        <end position="28"/>
    </location>
</feature>
<dbReference type="Proteomes" id="UP000567795">
    <property type="component" value="Unassembled WGS sequence"/>
</dbReference>
<organism evidence="2 3">
    <name type="scientific">Allostreptomyces psammosilenae</name>
    <dbReference type="NCBI Taxonomy" id="1892865"/>
    <lineage>
        <taxon>Bacteria</taxon>
        <taxon>Bacillati</taxon>
        <taxon>Actinomycetota</taxon>
        <taxon>Actinomycetes</taxon>
        <taxon>Kitasatosporales</taxon>
        <taxon>Streptomycetaceae</taxon>
        <taxon>Allostreptomyces</taxon>
    </lineage>
</organism>
<evidence type="ECO:0000313" key="3">
    <source>
        <dbReference type="Proteomes" id="UP000567795"/>
    </source>
</evidence>